<dbReference type="AlphaFoldDB" id="A0A6J4MHD8"/>
<keyword evidence="2" id="KW-0812">Transmembrane</keyword>
<feature type="compositionally biased region" description="Basic and acidic residues" evidence="1">
    <location>
        <begin position="1"/>
        <end position="17"/>
    </location>
</feature>
<sequence>MRLRGKGREDAPAHEAGTDAETDGGPPDSHLESSAGTTGGASAAPEQGAEAEEDQQPAKEEGRAAKREERGARKEKKEQRKEEAEGRRRKGKEAAQKVKAGSDAVRSRIASVVWLLAVVAALILAFGALLTAMNAANQQNDIVAFITDSADTLAGPLGNLFEFSDQDRDAARTKRVLVNWGIAAIVYLVVGKVLDRIIRP</sequence>
<feature type="transmembrane region" description="Helical" evidence="2">
    <location>
        <begin position="177"/>
        <end position="194"/>
    </location>
</feature>
<proteinExistence type="predicted"/>
<feature type="transmembrane region" description="Helical" evidence="2">
    <location>
        <begin position="109"/>
        <end position="130"/>
    </location>
</feature>
<protein>
    <submittedName>
        <fullName evidence="3">Uncharacterized protein</fullName>
    </submittedName>
</protein>
<reference evidence="3" key="1">
    <citation type="submission" date="2020-02" db="EMBL/GenBank/DDBJ databases">
        <authorList>
            <person name="Meier V. D."/>
        </authorList>
    </citation>
    <scope>NUCLEOTIDE SEQUENCE</scope>
    <source>
        <strain evidence="3">AVDCRST_MAG72</strain>
    </source>
</reference>
<organism evidence="3">
    <name type="scientific">uncultured Nocardioidaceae bacterium</name>
    <dbReference type="NCBI Taxonomy" id="253824"/>
    <lineage>
        <taxon>Bacteria</taxon>
        <taxon>Bacillati</taxon>
        <taxon>Actinomycetota</taxon>
        <taxon>Actinomycetes</taxon>
        <taxon>Propionibacteriales</taxon>
        <taxon>Nocardioidaceae</taxon>
        <taxon>environmental samples</taxon>
    </lineage>
</organism>
<evidence type="ECO:0000256" key="2">
    <source>
        <dbReference type="SAM" id="Phobius"/>
    </source>
</evidence>
<feature type="compositionally biased region" description="Low complexity" evidence="1">
    <location>
        <begin position="33"/>
        <end position="44"/>
    </location>
</feature>
<name>A0A6J4MHD8_9ACTN</name>
<evidence type="ECO:0000313" key="3">
    <source>
        <dbReference type="EMBL" id="CAA9358446.1"/>
    </source>
</evidence>
<evidence type="ECO:0000256" key="1">
    <source>
        <dbReference type="SAM" id="MobiDB-lite"/>
    </source>
</evidence>
<gene>
    <name evidence="3" type="ORF">AVDCRST_MAG72-1929</name>
</gene>
<dbReference type="EMBL" id="CADCUJ010000086">
    <property type="protein sequence ID" value="CAA9358446.1"/>
    <property type="molecule type" value="Genomic_DNA"/>
</dbReference>
<accession>A0A6J4MHD8</accession>
<keyword evidence="2" id="KW-1133">Transmembrane helix</keyword>
<feature type="compositionally biased region" description="Basic and acidic residues" evidence="1">
    <location>
        <begin position="56"/>
        <end position="96"/>
    </location>
</feature>
<keyword evidence="2" id="KW-0472">Membrane</keyword>
<feature type="region of interest" description="Disordered" evidence="1">
    <location>
        <begin position="1"/>
        <end position="100"/>
    </location>
</feature>